<accession>C7RDG3</accession>
<keyword evidence="3" id="KW-0132">Cell division</keyword>
<evidence type="ECO:0000259" key="9">
    <source>
        <dbReference type="PROSITE" id="PS51779"/>
    </source>
</evidence>
<evidence type="ECO:0000313" key="11">
    <source>
        <dbReference type="Proteomes" id="UP000002294"/>
    </source>
</evidence>
<keyword evidence="6" id="KW-0472">Membrane</keyword>
<dbReference type="KEGG" id="apr:Apre_1202"/>
<dbReference type="InterPro" id="IPR050487">
    <property type="entry name" value="FtsQ_DivIB"/>
</dbReference>
<evidence type="ECO:0000256" key="6">
    <source>
        <dbReference type="ARBA" id="ARBA00023136"/>
    </source>
</evidence>
<keyword evidence="11" id="KW-1185">Reference proteome</keyword>
<keyword evidence="7" id="KW-0131">Cell cycle</keyword>
<evidence type="ECO:0000313" key="10">
    <source>
        <dbReference type="EMBL" id="ACV29226.1"/>
    </source>
</evidence>
<dbReference type="HOGENOM" id="CLU_047677_4_1_9"/>
<evidence type="ECO:0000256" key="5">
    <source>
        <dbReference type="ARBA" id="ARBA00022989"/>
    </source>
</evidence>
<dbReference type="OrthoDB" id="1693217at2"/>
<dbReference type="Gene3D" id="3.10.20.310">
    <property type="entry name" value="membrane protein fhac"/>
    <property type="match status" value="1"/>
</dbReference>
<dbReference type="InterPro" id="IPR013685">
    <property type="entry name" value="POTRA_FtsQ_type"/>
</dbReference>
<keyword evidence="4" id="KW-0812">Transmembrane</keyword>
<dbReference type="GO" id="GO:0051301">
    <property type="term" value="P:cell division"/>
    <property type="evidence" value="ECO:0007669"/>
    <property type="project" value="UniProtKB-KW"/>
</dbReference>
<feature type="compositionally biased region" description="Basic residues" evidence="8">
    <location>
        <begin position="19"/>
        <end position="28"/>
    </location>
</feature>
<dbReference type="PANTHER" id="PTHR37820">
    <property type="entry name" value="CELL DIVISION PROTEIN DIVIB"/>
    <property type="match status" value="1"/>
</dbReference>
<dbReference type="AlphaFoldDB" id="C7RDG3"/>
<dbReference type="GO" id="GO:0005886">
    <property type="term" value="C:plasma membrane"/>
    <property type="evidence" value="ECO:0007669"/>
    <property type="project" value="TreeGrafter"/>
</dbReference>
<evidence type="ECO:0000256" key="7">
    <source>
        <dbReference type="ARBA" id="ARBA00023306"/>
    </source>
</evidence>
<dbReference type="STRING" id="525919.Apre_1202"/>
<keyword evidence="5" id="KW-1133">Transmembrane helix</keyword>
<reference evidence="10 11" key="1">
    <citation type="journal article" date="2009" name="Stand. Genomic Sci.">
        <title>Complete genome sequence of Anaerococcus prevotii type strain (PC1).</title>
        <authorList>
            <person name="Labutti K."/>
            <person name="Pukall R."/>
            <person name="Steenblock K."/>
            <person name="Glavina Del Rio T."/>
            <person name="Tice H."/>
            <person name="Copeland A."/>
            <person name="Cheng J.F."/>
            <person name="Lucas S."/>
            <person name="Chen F."/>
            <person name="Nolan M."/>
            <person name="Bruce D."/>
            <person name="Goodwin L."/>
            <person name="Pitluck S."/>
            <person name="Ivanova N."/>
            <person name="Mavromatis K."/>
            <person name="Ovchinnikova G."/>
            <person name="Pati A."/>
            <person name="Chen A."/>
            <person name="Palaniappan K."/>
            <person name="Land M."/>
            <person name="Hauser L."/>
            <person name="Chang Y.J."/>
            <person name="Jeffries C.D."/>
            <person name="Chain P."/>
            <person name="Saunders E."/>
            <person name="Brettin T."/>
            <person name="Detter J.C."/>
            <person name="Han C."/>
            <person name="Goker M."/>
            <person name="Bristow J."/>
            <person name="Eisen J.A."/>
            <person name="Markowitz V."/>
            <person name="Hugenholtz P."/>
            <person name="Kyrpides N.C."/>
            <person name="Klenk H.P."/>
            <person name="Lapidus A."/>
        </authorList>
    </citation>
    <scope>NUCLEOTIDE SEQUENCE [LARGE SCALE GENOMIC DNA]</scope>
    <source>
        <strain evidence="11">ATCC 9321 / DSM 20548 / JCM 6508 / NCTC 11806 / PC1</strain>
    </source>
</reference>
<feature type="domain" description="POTRA" evidence="9">
    <location>
        <begin position="60"/>
        <end position="128"/>
    </location>
</feature>
<protein>
    <submittedName>
        <fullName evidence="10">Polypeptide-transport-associated domain protein FtsQ-type</fullName>
    </submittedName>
</protein>
<proteinExistence type="predicted"/>
<dbReference type="eggNOG" id="COG1589">
    <property type="taxonomic scope" value="Bacteria"/>
</dbReference>
<dbReference type="Pfam" id="PF08478">
    <property type="entry name" value="POTRA_1"/>
    <property type="match status" value="1"/>
</dbReference>
<evidence type="ECO:0000256" key="3">
    <source>
        <dbReference type="ARBA" id="ARBA00022618"/>
    </source>
</evidence>
<evidence type="ECO:0000256" key="8">
    <source>
        <dbReference type="SAM" id="MobiDB-lite"/>
    </source>
</evidence>
<gene>
    <name evidence="10" type="ordered locus">Apre_1202</name>
</gene>
<dbReference type="EMBL" id="CP001708">
    <property type="protein sequence ID" value="ACV29226.1"/>
    <property type="molecule type" value="Genomic_DNA"/>
</dbReference>
<organism evidence="10 11">
    <name type="scientific">Anaerococcus prevotii (strain ATCC 9321 / DSM 20548 / JCM 6508 / NCTC 11806 / PC1)</name>
    <name type="common">Peptostreptococcus prevotii</name>
    <name type="synonym">Peptococcus prevotii</name>
    <dbReference type="NCBI Taxonomy" id="525919"/>
    <lineage>
        <taxon>Bacteria</taxon>
        <taxon>Bacillati</taxon>
        <taxon>Bacillota</taxon>
        <taxon>Tissierellia</taxon>
        <taxon>Tissierellales</taxon>
        <taxon>Peptoniphilaceae</taxon>
        <taxon>Anaerococcus</taxon>
    </lineage>
</organism>
<dbReference type="PANTHER" id="PTHR37820:SF1">
    <property type="entry name" value="CELL DIVISION PROTEIN FTSQ"/>
    <property type="match status" value="1"/>
</dbReference>
<name>C7RDG3_ANAPD</name>
<feature type="compositionally biased region" description="Basic residues" evidence="8">
    <location>
        <begin position="1"/>
        <end position="11"/>
    </location>
</feature>
<keyword evidence="2" id="KW-1003">Cell membrane</keyword>
<comment type="subcellular location">
    <subcellularLocation>
        <location evidence="1">Membrane</location>
    </subcellularLocation>
</comment>
<dbReference type="PROSITE" id="PS51779">
    <property type="entry name" value="POTRA"/>
    <property type="match status" value="1"/>
</dbReference>
<dbReference type="InterPro" id="IPR034746">
    <property type="entry name" value="POTRA"/>
</dbReference>
<evidence type="ECO:0000256" key="2">
    <source>
        <dbReference type="ARBA" id="ARBA00022475"/>
    </source>
</evidence>
<dbReference type="Proteomes" id="UP000002294">
    <property type="component" value="Chromosome"/>
</dbReference>
<feature type="region of interest" description="Disordered" evidence="8">
    <location>
        <begin position="1"/>
        <end position="28"/>
    </location>
</feature>
<dbReference type="RefSeq" id="WP_015778125.1">
    <property type="nucleotide sequence ID" value="NC_013171.1"/>
</dbReference>
<sequence length="269" mass="31364">MKDKRKARKKSQMQEGKNKNRRRRVVRKEKPKTFTKRFVIFLIVLSLLIFLVNAFRHPYMKISQIYVTGNERLKDTDIISSIQNPIGKNILTYNVKNNEKRLMEKDMIEEAEIKKVFPKVINIKVQETYPRFFIEDKEKITYISNQGKVMDSEKIAANTKNSLIKIKISDYKGDIRDEFTDDEDMISFINEINSSSFVDLINQLNFENKGHIGIIIKDMRVDFGDLKESSYKIRLLESILKDVESKDLDVSSIDLSNGKNPVVEINEGS</sequence>
<evidence type="ECO:0000256" key="1">
    <source>
        <dbReference type="ARBA" id="ARBA00004370"/>
    </source>
</evidence>
<evidence type="ECO:0000256" key="4">
    <source>
        <dbReference type="ARBA" id="ARBA00022692"/>
    </source>
</evidence>